<dbReference type="PROSITE" id="PS50294">
    <property type="entry name" value="WD_REPEATS_REGION"/>
    <property type="match status" value="2"/>
</dbReference>
<dbReference type="InterPro" id="IPR015943">
    <property type="entry name" value="WD40/YVTN_repeat-like_dom_sf"/>
</dbReference>
<dbReference type="PROSITE" id="PS50082">
    <property type="entry name" value="WD_REPEATS_2"/>
    <property type="match status" value="4"/>
</dbReference>
<feature type="compositionally biased region" description="Polar residues" evidence="4">
    <location>
        <begin position="1"/>
        <end position="18"/>
    </location>
</feature>
<dbReference type="InterPro" id="IPR020472">
    <property type="entry name" value="WD40_PAC1"/>
</dbReference>
<feature type="compositionally biased region" description="Low complexity" evidence="4">
    <location>
        <begin position="90"/>
        <end position="99"/>
    </location>
</feature>
<keyword evidence="1 3" id="KW-0853">WD repeat</keyword>
<organism evidence="5 6">
    <name type="scientific">Aureobasidium namibiae CBS 147.97</name>
    <dbReference type="NCBI Taxonomy" id="1043004"/>
    <lineage>
        <taxon>Eukaryota</taxon>
        <taxon>Fungi</taxon>
        <taxon>Dikarya</taxon>
        <taxon>Ascomycota</taxon>
        <taxon>Pezizomycotina</taxon>
        <taxon>Dothideomycetes</taxon>
        <taxon>Dothideomycetidae</taxon>
        <taxon>Dothideales</taxon>
        <taxon>Saccotheciaceae</taxon>
        <taxon>Aureobasidium</taxon>
    </lineage>
</organism>
<feature type="repeat" description="WD" evidence="3">
    <location>
        <begin position="403"/>
        <end position="437"/>
    </location>
</feature>
<dbReference type="GO" id="GO:0080008">
    <property type="term" value="C:Cul4-RING E3 ubiquitin ligase complex"/>
    <property type="evidence" value="ECO:0007669"/>
    <property type="project" value="TreeGrafter"/>
</dbReference>
<dbReference type="FunFam" id="2.130.10.10:FF:000557">
    <property type="entry name" value="WD repeat protein"/>
    <property type="match status" value="1"/>
</dbReference>
<name>A0A074XCM6_9PEZI</name>
<dbReference type="RefSeq" id="XP_013426696.1">
    <property type="nucleotide sequence ID" value="XM_013571242.1"/>
</dbReference>
<dbReference type="PRINTS" id="PR00320">
    <property type="entry name" value="GPROTEINBRPT"/>
</dbReference>
<dbReference type="InterPro" id="IPR036322">
    <property type="entry name" value="WD40_repeat_dom_sf"/>
</dbReference>
<reference evidence="5 6" key="1">
    <citation type="journal article" date="2014" name="BMC Genomics">
        <title>Genome sequencing of four Aureobasidium pullulans varieties: biotechnological potential, stress tolerance, and description of new species.</title>
        <authorList>
            <person name="Gostin Ar C."/>
            <person name="Ohm R.A."/>
            <person name="Kogej T."/>
            <person name="Sonjak S."/>
            <person name="Turk M."/>
            <person name="Zajc J."/>
            <person name="Zalar P."/>
            <person name="Grube M."/>
            <person name="Sun H."/>
            <person name="Han J."/>
            <person name="Sharma A."/>
            <person name="Chiniquy J."/>
            <person name="Ngan C.Y."/>
            <person name="Lipzen A."/>
            <person name="Barry K."/>
            <person name="Grigoriev I.V."/>
            <person name="Gunde-Cimerman N."/>
        </authorList>
    </citation>
    <scope>NUCLEOTIDE SEQUENCE [LARGE SCALE GENOMIC DNA]</scope>
    <source>
        <strain evidence="5 6">CBS 147.97</strain>
    </source>
</reference>
<dbReference type="HOGENOM" id="CLU_014280_1_0_1"/>
<dbReference type="Pfam" id="PF00400">
    <property type="entry name" value="WD40"/>
    <property type="match status" value="5"/>
</dbReference>
<dbReference type="GeneID" id="25413687"/>
<dbReference type="EMBL" id="KL584711">
    <property type="protein sequence ID" value="KEQ72386.1"/>
    <property type="molecule type" value="Genomic_DNA"/>
</dbReference>
<proteinExistence type="predicted"/>
<evidence type="ECO:0000256" key="4">
    <source>
        <dbReference type="SAM" id="MobiDB-lite"/>
    </source>
</evidence>
<evidence type="ECO:0000256" key="1">
    <source>
        <dbReference type="ARBA" id="ARBA00022574"/>
    </source>
</evidence>
<dbReference type="PROSITE" id="PS00678">
    <property type="entry name" value="WD_REPEATS_1"/>
    <property type="match status" value="1"/>
</dbReference>
<evidence type="ECO:0000256" key="2">
    <source>
        <dbReference type="ARBA" id="ARBA00022737"/>
    </source>
</evidence>
<gene>
    <name evidence="5" type="ORF">M436DRAFT_64399</name>
</gene>
<dbReference type="Proteomes" id="UP000027730">
    <property type="component" value="Unassembled WGS sequence"/>
</dbReference>
<dbReference type="STRING" id="1043004.A0A074XCM6"/>
<dbReference type="Gene3D" id="2.130.10.10">
    <property type="entry name" value="YVTN repeat-like/Quinoprotein amine dehydrogenase"/>
    <property type="match status" value="2"/>
</dbReference>
<sequence>MSSPPRGQSESSASQQSPIYAPAADDEWEDDDDMDFEDEDGTEYATGDEIYFPGSEDIEETEFYDADEGLGPVLIDFETTDDDDDEGRETTAGAESTSNENEEESSQAETARPQPARQTIHLTQQQILQLIGNTGLRGLFANVVGQQRGGGLVADDDDDDDYEDDSYLGWRAMGRRTRRPKREGSGYPKVPSEAGKKLMESGTFGTTERPRGTFGRKRKLAYRNMMRELGVGGYGAQKSANKLISQTMIPSTQADSIINYNHRCYSGQFSDDGNFFFSCAQDFKVRMYDTSNPYRWKYYKTAHYYGGQWTITDATLSPDNRFLAYSSIRSAVCLSPTDPDNTMDPTVLDFADMGQARRTGRGWGHFGIWSLRYSGDGREIVAGTSDSSVYVYDIETRQSILRIHGHRDDVNAVCYGDKSSPHILYSGSDDTTLKVWDRRSMGDGREAGAFVGHTEGITYIDSKGDGRYVLSNAKDQTMKLWDLRMMMSTERFDKIDPEEHTTGFDYRFAPYDEEEYEAHPHDCSLVTFRGHKVLKTLIRCHFSPPGSTDGRYVYSGSHDGSVYIWNMDATLAGKIDVLEATRNSRPERDERYVDRWEHGGGRSQWSTIVRDASWHPTAPVVAATSWNGWDHGLGTCTVHSWNDGNTSDEGEPKMGARLNPQLEQDSRYYENTATTGRSTSSRRSRFVTRAQMARNEEEEE</sequence>
<dbReference type="SMART" id="SM00320">
    <property type="entry name" value="WD40"/>
    <property type="match status" value="6"/>
</dbReference>
<protein>
    <submittedName>
        <fullName evidence="5">WD40 repeat-like protein</fullName>
    </submittedName>
</protein>
<evidence type="ECO:0000256" key="3">
    <source>
        <dbReference type="PROSITE-ProRule" id="PRU00221"/>
    </source>
</evidence>
<feature type="region of interest" description="Disordered" evidence="4">
    <location>
        <begin position="641"/>
        <end position="700"/>
    </location>
</feature>
<feature type="repeat" description="WD" evidence="3">
    <location>
        <begin position="368"/>
        <end position="402"/>
    </location>
</feature>
<dbReference type="InterPro" id="IPR051859">
    <property type="entry name" value="DCAF"/>
</dbReference>
<keyword evidence="2" id="KW-0677">Repeat</keyword>
<dbReference type="SUPFAM" id="SSF50978">
    <property type="entry name" value="WD40 repeat-like"/>
    <property type="match status" value="1"/>
</dbReference>
<dbReference type="PANTHER" id="PTHR19847">
    <property type="entry name" value="DDB1- AND CUL4-ASSOCIATED FACTOR 11"/>
    <property type="match status" value="1"/>
</dbReference>
<feature type="compositionally biased region" description="Acidic residues" evidence="4">
    <location>
        <begin position="78"/>
        <end position="87"/>
    </location>
</feature>
<dbReference type="InterPro" id="IPR001680">
    <property type="entry name" value="WD40_rpt"/>
</dbReference>
<evidence type="ECO:0000313" key="6">
    <source>
        <dbReference type="Proteomes" id="UP000027730"/>
    </source>
</evidence>
<feature type="region of interest" description="Disordered" evidence="4">
    <location>
        <begin position="1"/>
        <end position="118"/>
    </location>
</feature>
<keyword evidence="6" id="KW-1185">Reference proteome</keyword>
<dbReference type="AlphaFoldDB" id="A0A074XCM6"/>
<feature type="region of interest" description="Disordered" evidence="4">
    <location>
        <begin position="177"/>
        <end position="215"/>
    </location>
</feature>
<evidence type="ECO:0000313" key="5">
    <source>
        <dbReference type="EMBL" id="KEQ72386.1"/>
    </source>
</evidence>
<feature type="compositionally biased region" description="Acidic residues" evidence="4">
    <location>
        <begin position="24"/>
        <end position="42"/>
    </location>
</feature>
<accession>A0A074XCM6</accession>
<feature type="repeat" description="WD" evidence="3">
    <location>
        <begin position="547"/>
        <end position="568"/>
    </location>
</feature>
<dbReference type="OrthoDB" id="63070at2759"/>
<feature type="compositionally biased region" description="Acidic residues" evidence="4">
    <location>
        <begin position="56"/>
        <end position="68"/>
    </location>
</feature>
<dbReference type="PANTHER" id="PTHR19847:SF7">
    <property type="entry name" value="DDB1- AND CUL4-ASSOCIATED FACTOR 11"/>
    <property type="match status" value="1"/>
</dbReference>
<feature type="repeat" description="WD" evidence="3">
    <location>
        <begin position="450"/>
        <end position="484"/>
    </location>
</feature>
<dbReference type="GO" id="GO:0043161">
    <property type="term" value="P:proteasome-mediated ubiquitin-dependent protein catabolic process"/>
    <property type="evidence" value="ECO:0007669"/>
    <property type="project" value="TreeGrafter"/>
</dbReference>
<dbReference type="InterPro" id="IPR019775">
    <property type="entry name" value="WD40_repeat_CS"/>
</dbReference>